<dbReference type="HOGENOM" id="CLU_062456_2_2_11"/>
<dbReference type="NCBIfam" id="TIGR00447">
    <property type="entry name" value="pth"/>
    <property type="match status" value="1"/>
</dbReference>
<evidence type="ECO:0000256" key="8">
    <source>
        <dbReference type="HAMAP-Rule" id="MF_00083"/>
    </source>
</evidence>
<dbReference type="InterPro" id="IPR001328">
    <property type="entry name" value="Pept_tRNA_hydro"/>
</dbReference>
<dbReference type="GO" id="GO:0000049">
    <property type="term" value="F:tRNA binding"/>
    <property type="evidence" value="ECO:0007669"/>
    <property type="project" value="UniProtKB-UniRule"/>
</dbReference>
<proteinExistence type="inferred from homology"/>
<feature type="binding site" evidence="8">
    <location>
        <position position="13"/>
    </location>
    <ligand>
        <name>tRNA</name>
        <dbReference type="ChEBI" id="CHEBI:17843"/>
    </ligand>
</feature>
<dbReference type="PANTHER" id="PTHR17224">
    <property type="entry name" value="PEPTIDYL-TRNA HYDROLASE"/>
    <property type="match status" value="1"/>
</dbReference>
<evidence type="ECO:0000256" key="10">
    <source>
        <dbReference type="RuleBase" id="RU004320"/>
    </source>
</evidence>
<feature type="active site" description="Proton acceptor" evidence="8">
    <location>
        <position position="18"/>
    </location>
</feature>
<feature type="binding site" evidence="8">
    <location>
        <position position="111"/>
    </location>
    <ligand>
        <name>tRNA</name>
        <dbReference type="ChEBI" id="CHEBI:17843"/>
    </ligand>
</feature>
<evidence type="ECO:0000256" key="9">
    <source>
        <dbReference type="RuleBase" id="RU000673"/>
    </source>
</evidence>
<dbReference type="RefSeq" id="WP_015798996.1">
    <property type="nucleotide sequence ID" value="NC_013124.1"/>
</dbReference>
<sequence length="192" mass="20677">MIVVGLGNPGARYRFTRHNAGALTVDLLARRLDVRLTPGHRSIVGSGRLGDHRAVLAVPQTYMNDSGAAVGAVLRYFHADPVTQLVVVHDELDLVLGRVQLKYGGGLAGHNGLRSIVAHIGTRDFWRVRIGIGRPAGRQAVVDWVLTEVRGPERTSFDVGVERGADAVVDLVSLGPERAMTTYNARGVDRSA</sequence>
<feature type="binding site" evidence="8">
    <location>
        <position position="62"/>
    </location>
    <ligand>
        <name>tRNA</name>
        <dbReference type="ChEBI" id="CHEBI:17843"/>
    </ligand>
</feature>
<comment type="function">
    <text evidence="8">Hydrolyzes ribosome-free peptidyl-tRNAs (with 1 or more amino acids incorporated), which drop off the ribosome during protein synthesis, or as a result of ribosome stalling.</text>
</comment>
<keyword evidence="4 8" id="KW-0694">RNA-binding</keyword>
<dbReference type="PROSITE" id="PS01196">
    <property type="entry name" value="PEPT_TRNA_HYDROL_2"/>
    <property type="match status" value="1"/>
</dbReference>
<dbReference type="GO" id="GO:0006515">
    <property type="term" value="P:protein quality control for misfolded or incompletely synthesized proteins"/>
    <property type="evidence" value="ECO:0007669"/>
    <property type="project" value="UniProtKB-UniRule"/>
</dbReference>
<evidence type="ECO:0000256" key="5">
    <source>
        <dbReference type="ARBA" id="ARBA00038063"/>
    </source>
</evidence>
<dbReference type="eggNOG" id="COG0193">
    <property type="taxonomic scope" value="Bacteria"/>
</dbReference>
<dbReference type="AlphaFoldDB" id="C7M0K9"/>
<evidence type="ECO:0000256" key="1">
    <source>
        <dbReference type="ARBA" id="ARBA00013260"/>
    </source>
</evidence>
<dbReference type="Proteomes" id="UP000000771">
    <property type="component" value="Chromosome"/>
</dbReference>
<keyword evidence="3 8" id="KW-0378">Hydrolase</keyword>
<protein>
    <recommendedName>
        <fullName evidence="7 8">Peptidyl-tRNA hydrolase</fullName>
        <shortName evidence="8">Pth</shortName>
        <ecNumber evidence="1 8">3.1.1.29</ecNumber>
    </recommendedName>
</protein>
<dbReference type="KEGG" id="afo:Afer_1595"/>
<dbReference type="EC" id="3.1.1.29" evidence="1 8"/>
<reference evidence="11 12" key="1">
    <citation type="journal article" date="2009" name="Stand. Genomic Sci.">
        <title>Complete genome sequence of Acidimicrobium ferrooxidans type strain (ICP).</title>
        <authorList>
            <person name="Clum A."/>
            <person name="Nolan M."/>
            <person name="Lang E."/>
            <person name="Glavina Del Rio T."/>
            <person name="Tice H."/>
            <person name="Copeland A."/>
            <person name="Cheng J.F."/>
            <person name="Lucas S."/>
            <person name="Chen F."/>
            <person name="Bruce D."/>
            <person name="Goodwin L."/>
            <person name="Pitluck S."/>
            <person name="Ivanova N."/>
            <person name="Mavrommatis K."/>
            <person name="Mikhailova N."/>
            <person name="Pati A."/>
            <person name="Chen A."/>
            <person name="Palaniappan K."/>
            <person name="Goker M."/>
            <person name="Spring S."/>
            <person name="Land M."/>
            <person name="Hauser L."/>
            <person name="Chang Y.J."/>
            <person name="Jeffries C.C."/>
            <person name="Chain P."/>
            <person name="Bristow J."/>
            <person name="Eisen J.A."/>
            <person name="Markowitz V."/>
            <person name="Hugenholtz P."/>
            <person name="Kyrpides N.C."/>
            <person name="Klenk H.P."/>
            <person name="Lapidus A."/>
        </authorList>
    </citation>
    <scope>NUCLEOTIDE SEQUENCE [LARGE SCALE GENOMIC DNA]</scope>
    <source>
        <strain evidence="12">DSM 10331 / JCM 15462 / NBRC 103882 / ICP</strain>
    </source>
</reference>
<dbReference type="PROSITE" id="PS01195">
    <property type="entry name" value="PEPT_TRNA_HYDROL_1"/>
    <property type="match status" value="1"/>
</dbReference>
<dbReference type="FunFam" id="3.40.50.1470:FF:000001">
    <property type="entry name" value="Peptidyl-tRNA hydrolase"/>
    <property type="match status" value="1"/>
</dbReference>
<evidence type="ECO:0000313" key="12">
    <source>
        <dbReference type="Proteomes" id="UP000000771"/>
    </source>
</evidence>
<comment type="function">
    <text evidence="8">Catalyzes the release of premature peptidyl moieties from peptidyl-tRNA molecules trapped in stalled 50S ribosomal subunits, and thus maintains levels of free tRNAs and 50S ribosomes.</text>
</comment>
<dbReference type="GO" id="GO:0072344">
    <property type="term" value="P:rescue of stalled ribosome"/>
    <property type="evidence" value="ECO:0007669"/>
    <property type="project" value="UniProtKB-UniRule"/>
</dbReference>
<dbReference type="STRING" id="525909.Afer_1595"/>
<feature type="site" description="Discriminates between blocked and unblocked aminoacyl-tRNA" evidence="8">
    <location>
        <position position="8"/>
    </location>
</feature>
<dbReference type="GO" id="GO:0004045">
    <property type="term" value="F:peptidyl-tRNA hydrolase activity"/>
    <property type="evidence" value="ECO:0007669"/>
    <property type="project" value="UniProtKB-UniRule"/>
</dbReference>
<evidence type="ECO:0000256" key="7">
    <source>
        <dbReference type="ARBA" id="ARBA00050038"/>
    </source>
</evidence>
<evidence type="ECO:0000313" key="11">
    <source>
        <dbReference type="EMBL" id="ACU54517.1"/>
    </source>
</evidence>
<keyword evidence="8" id="KW-0963">Cytoplasm</keyword>
<dbReference type="EMBL" id="CP001631">
    <property type="protein sequence ID" value="ACU54517.1"/>
    <property type="molecule type" value="Genomic_DNA"/>
</dbReference>
<evidence type="ECO:0000256" key="3">
    <source>
        <dbReference type="ARBA" id="ARBA00022801"/>
    </source>
</evidence>
<accession>C7M0K9</accession>
<gene>
    <name evidence="8" type="primary">pth</name>
    <name evidence="11" type="ordered locus">Afer_1595</name>
</gene>
<dbReference type="Pfam" id="PF01195">
    <property type="entry name" value="Pept_tRNA_hydro"/>
    <property type="match status" value="1"/>
</dbReference>
<dbReference type="Gene3D" id="3.40.50.1470">
    <property type="entry name" value="Peptidyl-tRNA hydrolase"/>
    <property type="match status" value="1"/>
</dbReference>
<dbReference type="HAMAP" id="MF_00083">
    <property type="entry name" value="Pept_tRNA_hydro_bact"/>
    <property type="match status" value="1"/>
</dbReference>
<comment type="subunit">
    <text evidence="8">Monomer.</text>
</comment>
<dbReference type="CDD" id="cd00462">
    <property type="entry name" value="PTH"/>
    <property type="match status" value="1"/>
</dbReference>
<keyword evidence="2 8" id="KW-0820">tRNA-binding</keyword>
<dbReference type="InterPro" id="IPR036416">
    <property type="entry name" value="Pept_tRNA_hydro_sf"/>
</dbReference>
<dbReference type="PANTHER" id="PTHR17224:SF1">
    <property type="entry name" value="PEPTIDYL-TRNA HYDROLASE"/>
    <property type="match status" value="1"/>
</dbReference>
<feature type="site" description="Stabilizes the basic form of H active site to accept a proton" evidence="8">
    <location>
        <position position="90"/>
    </location>
</feature>
<comment type="catalytic activity">
    <reaction evidence="6 8 9">
        <text>an N-acyl-L-alpha-aminoacyl-tRNA + H2O = an N-acyl-L-amino acid + a tRNA + H(+)</text>
        <dbReference type="Rhea" id="RHEA:54448"/>
        <dbReference type="Rhea" id="RHEA-COMP:10123"/>
        <dbReference type="Rhea" id="RHEA-COMP:13883"/>
        <dbReference type="ChEBI" id="CHEBI:15377"/>
        <dbReference type="ChEBI" id="CHEBI:15378"/>
        <dbReference type="ChEBI" id="CHEBI:59874"/>
        <dbReference type="ChEBI" id="CHEBI:78442"/>
        <dbReference type="ChEBI" id="CHEBI:138191"/>
        <dbReference type="EC" id="3.1.1.29"/>
    </reaction>
</comment>
<organism evidence="11 12">
    <name type="scientific">Acidimicrobium ferrooxidans (strain DSM 10331 / JCM 15462 / NBRC 103882 / ICP)</name>
    <dbReference type="NCBI Taxonomy" id="525909"/>
    <lineage>
        <taxon>Bacteria</taxon>
        <taxon>Bacillati</taxon>
        <taxon>Actinomycetota</taxon>
        <taxon>Acidimicrobiia</taxon>
        <taxon>Acidimicrobiales</taxon>
        <taxon>Acidimicrobiaceae</taxon>
        <taxon>Acidimicrobium</taxon>
    </lineage>
</organism>
<evidence type="ECO:0000256" key="4">
    <source>
        <dbReference type="ARBA" id="ARBA00022884"/>
    </source>
</evidence>
<dbReference type="GO" id="GO:0005737">
    <property type="term" value="C:cytoplasm"/>
    <property type="evidence" value="ECO:0007669"/>
    <property type="project" value="UniProtKB-SubCell"/>
</dbReference>
<feature type="binding site" evidence="8">
    <location>
        <position position="64"/>
    </location>
    <ligand>
        <name>tRNA</name>
        <dbReference type="ChEBI" id="CHEBI:17843"/>
    </ligand>
</feature>
<keyword evidence="12" id="KW-1185">Reference proteome</keyword>
<dbReference type="InterPro" id="IPR018171">
    <property type="entry name" value="Pept_tRNA_hydro_CS"/>
</dbReference>
<dbReference type="SUPFAM" id="SSF53178">
    <property type="entry name" value="Peptidyl-tRNA hydrolase-like"/>
    <property type="match status" value="1"/>
</dbReference>
<evidence type="ECO:0000256" key="2">
    <source>
        <dbReference type="ARBA" id="ARBA00022555"/>
    </source>
</evidence>
<comment type="similarity">
    <text evidence="5 8 10">Belongs to the PTH family.</text>
</comment>
<name>C7M0K9_ACIFD</name>
<comment type="subcellular location">
    <subcellularLocation>
        <location evidence="8">Cytoplasm</location>
    </subcellularLocation>
</comment>
<evidence type="ECO:0000256" key="6">
    <source>
        <dbReference type="ARBA" id="ARBA00048707"/>
    </source>
</evidence>